<dbReference type="AlphaFoldDB" id="S9PY57"/>
<dbReference type="VEuPathDB" id="FungiDB:SOCG_00152"/>
<evidence type="ECO:0000256" key="1">
    <source>
        <dbReference type="ARBA" id="ARBA00006110"/>
    </source>
</evidence>
<dbReference type="InterPro" id="IPR024326">
    <property type="entry name" value="RRP7_C"/>
</dbReference>
<dbReference type="RefSeq" id="XP_013018026.1">
    <property type="nucleotide sequence ID" value="XM_013162572.1"/>
</dbReference>
<name>S9PY57_SCHOY</name>
<dbReference type="eggNOG" id="KOG4008">
    <property type="taxonomic scope" value="Eukaryota"/>
</dbReference>
<evidence type="ECO:0000259" key="2">
    <source>
        <dbReference type="Pfam" id="PF12923"/>
    </source>
</evidence>
<dbReference type="OrthoDB" id="5390at2759"/>
<dbReference type="GO" id="GO:0034456">
    <property type="term" value="C:UTP-C complex"/>
    <property type="evidence" value="ECO:0007669"/>
    <property type="project" value="TreeGrafter"/>
</dbReference>
<dbReference type="EMBL" id="KE503207">
    <property type="protein sequence ID" value="EPX72388.1"/>
    <property type="molecule type" value="Genomic_DNA"/>
</dbReference>
<dbReference type="PANTHER" id="PTHR13191">
    <property type="entry name" value="RIBOSOMAL RNA PROCESSING PROTEIN 7-RELATED"/>
    <property type="match status" value="1"/>
</dbReference>
<dbReference type="GO" id="GO:0006364">
    <property type="term" value="P:rRNA processing"/>
    <property type="evidence" value="ECO:0007669"/>
    <property type="project" value="TreeGrafter"/>
</dbReference>
<dbReference type="OMA" id="GIHKWIA"/>
<accession>S9PY57</accession>
<feature type="domain" description="Ribosomal RNA-processing protein 7 C-terminal" evidence="2">
    <location>
        <begin position="124"/>
        <end position="238"/>
    </location>
</feature>
<keyword evidence="4" id="KW-1185">Reference proteome</keyword>
<sequence length="244" mass="28354">MDKLKEKGFVKLKITLDDSEKNQYIFLRADSEDPEGKSVYLVNVPVTTTEKVLRKAISNLGGRLVSVYPSIQGILKAGTNLRLKLLEKTEVKRVLKSASKSSTSIPWISSQSSGLKRYLEKYDRQFPNGQVLEESVEAYMKRLTKQEISEKNRLRKLRNQPDEDGFIPVVRGTHQSVGNPEEAEKLLQKKKETGIHKDFYRFQLRNEKKKKLQDLAHKFELDKQRIEQLKVNRRFNPYQETSSR</sequence>
<dbReference type="Pfam" id="PF12923">
    <property type="entry name" value="RRP7"/>
    <property type="match status" value="1"/>
</dbReference>
<dbReference type="PANTHER" id="PTHR13191:SF0">
    <property type="entry name" value="RIBOSOMAL RNA-PROCESSING PROTEIN 7 HOMOLOG A-RELATED"/>
    <property type="match status" value="1"/>
</dbReference>
<evidence type="ECO:0000313" key="3">
    <source>
        <dbReference type="EMBL" id="EPX72388.1"/>
    </source>
</evidence>
<proteinExistence type="inferred from homology"/>
<dbReference type="GO" id="GO:0000028">
    <property type="term" value="P:ribosomal small subunit assembly"/>
    <property type="evidence" value="ECO:0007669"/>
    <property type="project" value="TreeGrafter"/>
</dbReference>
<dbReference type="InterPro" id="IPR040446">
    <property type="entry name" value="RRP7"/>
</dbReference>
<dbReference type="HOGENOM" id="CLU_1180803_0_0_1"/>
<evidence type="ECO:0000313" key="4">
    <source>
        <dbReference type="Proteomes" id="UP000016088"/>
    </source>
</evidence>
<comment type="similarity">
    <text evidence="1">Belongs to the RRP7 family.</text>
</comment>
<dbReference type="Gene3D" id="6.10.250.1770">
    <property type="match status" value="1"/>
</dbReference>
<dbReference type="GO" id="GO:0032545">
    <property type="term" value="C:CURI complex"/>
    <property type="evidence" value="ECO:0007669"/>
    <property type="project" value="TreeGrafter"/>
</dbReference>
<protein>
    <submittedName>
        <fullName evidence="3">rRNA processing protein Rrp7</fullName>
    </submittedName>
</protein>
<dbReference type="GeneID" id="25029136"/>
<organism evidence="3 4">
    <name type="scientific">Schizosaccharomyces octosporus (strain yFS286)</name>
    <name type="common">Fission yeast</name>
    <name type="synonym">Octosporomyces octosporus</name>
    <dbReference type="NCBI Taxonomy" id="483514"/>
    <lineage>
        <taxon>Eukaryota</taxon>
        <taxon>Fungi</taxon>
        <taxon>Dikarya</taxon>
        <taxon>Ascomycota</taxon>
        <taxon>Taphrinomycotina</taxon>
        <taxon>Schizosaccharomycetes</taxon>
        <taxon>Schizosaccharomycetales</taxon>
        <taxon>Schizosaccharomycetaceae</taxon>
        <taxon>Schizosaccharomyces</taxon>
    </lineage>
</organism>
<reference evidence="3 4" key="1">
    <citation type="journal article" date="2011" name="Science">
        <title>Comparative functional genomics of the fission yeasts.</title>
        <authorList>
            <person name="Rhind N."/>
            <person name="Chen Z."/>
            <person name="Yassour M."/>
            <person name="Thompson D.A."/>
            <person name="Haas B.J."/>
            <person name="Habib N."/>
            <person name="Wapinski I."/>
            <person name="Roy S."/>
            <person name="Lin M.F."/>
            <person name="Heiman D.I."/>
            <person name="Young S.K."/>
            <person name="Furuya K."/>
            <person name="Guo Y."/>
            <person name="Pidoux A."/>
            <person name="Chen H.M."/>
            <person name="Robbertse B."/>
            <person name="Goldberg J.M."/>
            <person name="Aoki K."/>
            <person name="Bayne E.H."/>
            <person name="Berlin A.M."/>
            <person name="Desjardins C.A."/>
            <person name="Dobbs E."/>
            <person name="Dukaj L."/>
            <person name="Fan L."/>
            <person name="FitzGerald M.G."/>
            <person name="French C."/>
            <person name="Gujja S."/>
            <person name="Hansen K."/>
            <person name="Keifenheim D."/>
            <person name="Levin J.Z."/>
            <person name="Mosher R.A."/>
            <person name="Mueller C.A."/>
            <person name="Pfiffner J."/>
            <person name="Priest M."/>
            <person name="Russ C."/>
            <person name="Smialowska A."/>
            <person name="Swoboda P."/>
            <person name="Sykes S.M."/>
            <person name="Vaughn M."/>
            <person name="Vengrova S."/>
            <person name="Yoder R."/>
            <person name="Zeng Q."/>
            <person name="Allshire R."/>
            <person name="Baulcombe D."/>
            <person name="Birren B.W."/>
            <person name="Brown W."/>
            <person name="Ekwall K."/>
            <person name="Kellis M."/>
            <person name="Leatherwood J."/>
            <person name="Levin H."/>
            <person name="Margalit H."/>
            <person name="Martienssen R."/>
            <person name="Nieduszynski C.A."/>
            <person name="Spatafora J.W."/>
            <person name="Friedman N."/>
            <person name="Dalgaard J.Z."/>
            <person name="Baumann P."/>
            <person name="Niki H."/>
            <person name="Regev A."/>
            <person name="Nusbaum C."/>
        </authorList>
    </citation>
    <scope>NUCLEOTIDE SEQUENCE [LARGE SCALE GENOMIC DNA]</scope>
    <source>
        <strain evidence="4">yFS286</strain>
    </source>
</reference>
<gene>
    <name evidence="3" type="ORF">SOCG_00152</name>
</gene>
<dbReference type="Proteomes" id="UP000016088">
    <property type="component" value="Unassembled WGS sequence"/>
</dbReference>